<dbReference type="GO" id="GO:0006627">
    <property type="term" value="P:protein processing involved in protein targeting to mitochondrion"/>
    <property type="evidence" value="ECO:0007669"/>
    <property type="project" value="InterPro"/>
</dbReference>
<proteinExistence type="inferred from homology"/>
<keyword evidence="4" id="KW-0645">Protease</keyword>
<dbReference type="GO" id="GO:0006465">
    <property type="term" value="P:signal peptide processing"/>
    <property type="evidence" value="ECO:0007669"/>
    <property type="project" value="InterPro"/>
</dbReference>
<keyword evidence="8" id="KW-1133">Transmembrane helix</keyword>
<comment type="similarity">
    <text evidence="2">Belongs to the peptidase S26 family. IMP2 subfamily.</text>
</comment>
<gene>
    <name evidence="13" type="ORF">NKR19_g1482</name>
</gene>
<dbReference type="AlphaFoldDB" id="A0AA38W0Q8"/>
<dbReference type="Pfam" id="PF10502">
    <property type="entry name" value="Peptidase_S26"/>
    <property type="match status" value="1"/>
</dbReference>
<dbReference type="GO" id="GO:0004252">
    <property type="term" value="F:serine-type endopeptidase activity"/>
    <property type="evidence" value="ECO:0007669"/>
    <property type="project" value="InterPro"/>
</dbReference>
<keyword evidence="9" id="KW-0496">Mitochondrion</keyword>
<dbReference type="Proteomes" id="UP001174691">
    <property type="component" value="Unassembled WGS sequence"/>
</dbReference>
<dbReference type="InterPro" id="IPR037730">
    <property type="entry name" value="IMP2"/>
</dbReference>
<dbReference type="InterPro" id="IPR019533">
    <property type="entry name" value="Peptidase_S26"/>
</dbReference>
<keyword evidence="5" id="KW-0812">Transmembrane</keyword>
<evidence type="ECO:0000256" key="4">
    <source>
        <dbReference type="ARBA" id="ARBA00022670"/>
    </source>
</evidence>
<evidence type="ECO:0000256" key="8">
    <source>
        <dbReference type="ARBA" id="ARBA00022989"/>
    </source>
</evidence>
<organism evidence="13 14">
    <name type="scientific">Coniochaeta hoffmannii</name>
    <dbReference type="NCBI Taxonomy" id="91930"/>
    <lineage>
        <taxon>Eukaryota</taxon>
        <taxon>Fungi</taxon>
        <taxon>Dikarya</taxon>
        <taxon>Ascomycota</taxon>
        <taxon>Pezizomycotina</taxon>
        <taxon>Sordariomycetes</taxon>
        <taxon>Sordariomycetidae</taxon>
        <taxon>Coniochaetales</taxon>
        <taxon>Coniochaetaceae</taxon>
        <taxon>Coniochaeta</taxon>
    </lineage>
</organism>
<feature type="active site" evidence="11">
    <location>
        <position position="54"/>
    </location>
</feature>
<evidence type="ECO:0000256" key="1">
    <source>
        <dbReference type="ARBA" id="ARBA00004434"/>
    </source>
</evidence>
<keyword evidence="10" id="KW-0472">Membrane</keyword>
<protein>
    <recommendedName>
        <fullName evidence="3">Mitochondrial inner membrane protease subunit 2</fullName>
    </recommendedName>
</protein>
<dbReference type="SUPFAM" id="SSF51306">
    <property type="entry name" value="LexA/Signal peptidase"/>
    <property type="match status" value="1"/>
</dbReference>
<evidence type="ECO:0000256" key="10">
    <source>
        <dbReference type="ARBA" id="ARBA00023136"/>
    </source>
</evidence>
<reference evidence="13" key="1">
    <citation type="submission" date="2022-07" db="EMBL/GenBank/DDBJ databases">
        <title>Fungi with potential for degradation of polypropylene.</title>
        <authorList>
            <person name="Gostincar C."/>
        </authorList>
    </citation>
    <scope>NUCLEOTIDE SEQUENCE</scope>
    <source>
        <strain evidence="13">EXF-13287</strain>
    </source>
</reference>
<name>A0AA38W0Q8_9PEZI</name>
<dbReference type="InterPro" id="IPR036286">
    <property type="entry name" value="LexA/Signal_pep-like_sf"/>
</dbReference>
<comment type="caution">
    <text evidence="13">The sequence shown here is derived from an EMBL/GenBank/DDBJ whole genome shotgun (WGS) entry which is preliminary data.</text>
</comment>
<evidence type="ECO:0000256" key="2">
    <source>
        <dbReference type="ARBA" id="ARBA00007066"/>
    </source>
</evidence>
<keyword evidence="14" id="KW-1185">Reference proteome</keyword>
<sequence length="188" mass="21460">MALGSLWARGTSRAPFKPFARQFSRYLFGFATWVPVLILFNTNVAEVTLIDGPSMYPFLNTRYNESLHRDLCLNWKLYAQDNLQRGMIVTFRTPHDPSKISVKRVIGLEGDVVHTRPPFPNAYIRVPQGHIWVEGDAADKRLSIDSNTYGPISARLVTGRITHILLPFSKAGRVKWWEHRDRVGIARA</sequence>
<evidence type="ECO:0000256" key="9">
    <source>
        <dbReference type="ARBA" id="ARBA00023128"/>
    </source>
</evidence>
<evidence type="ECO:0000313" key="14">
    <source>
        <dbReference type="Proteomes" id="UP001174691"/>
    </source>
</evidence>
<evidence type="ECO:0000256" key="6">
    <source>
        <dbReference type="ARBA" id="ARBA00022792"/>
    </source>
</evidence>
<evidence type="ECO:0000259" key="12">
    <source>
        <dbReference type="Pfam" id="PF10502"/>
    </source>
</evidence>
<dbReference type="GO" id="GO:0042720">
    <property type="term" value="C:mitochondrial inner membrane peptidase complex"/>
    <property type="evidence" value="ECO:0007669"/>
    <property type="project" value="InterPro"/>
</dbReference>
<evidence type="ECO:0000256" key="11">
    <source>
        <dbReference type="PIRSR" id="PIRSR600223-1"/>
    </source>
</evidence>
<dbReference type="InterPro" id="IPR000223">
    <property type="entry name" value="Pept_S26A_signal_pept_1"/>
</dbReference>
<dbReference type="PANTHER" id="PTHR46041">
    <property type="entry name" value="MITOCHONDRIAL INNER MEMBRANE PROTEASE SUBUNIT 2"/>
    <property type="match status" value="1"/>
</dbReference>
<comment type="subcellular location">
    <subcellularLocation>
        <location evidence="1">Mitochondrion inner membrane</location>
        <topology evidence="1">Single-pass membrane protein</topology>
    </subcellularLocation>
</comment>
<keyword evidence="6" id="KW-0999">Mitochondrion inner membrane</keyword>
<evidence type="ECO:0000256" key="7">
    <source>
        <dbReference type="ARBA" id="ARBA00022801"/>
    </source>
</evidence>
<evidence type="ECO:0000313" key="13">
    <source>
        <dbReference type="EMBL" id="KAJ9162139.1"/>
    </source>
</evidence>
<feature type="active site" evidence="11">
    <location>
        <position position="103"/>
    </location>
</feature>
<dbReference type="PANTHER" id="PTHR46041:SF2">
    <property type="entry name" value="MITOCHONDRIAL INNER MEMBRANE PROTEASE SUBUNIT 2"/>
    <property type="match status" value="1"/>
</dbReference>
<dbReference type="EMBL" id="JANBVN010000014">
    <property type="protein sequence ID" value="KAJ9162139.1"/>
    <property type="molecule type" value="Genomic_DNA"/>
</dbReference>
<evidence type="ECO:0000256" key="5">
    <source>
        <dbReference type="ARBA" id="ARBA00022692"/>
    </source>
</evidence>
<keyword evidence="7" id="KW-0378">Hydrolase</keyword>
<dbReference type="CDD" id="cd06530">
    <property type="entry name" value="S26_SPase_I"/>
    <property type="match status" value="1"/>
</dbReference>
<dbReference type="Gene3D" id="2.10.109.10">
    <property type="entry name" value="Umud Fragment, subunit A"/>
    <property type="match status" value="1"/>
</dbReference>
<accession>A0AA38W0Q8</accession>
<evidence type="ECO:0000256" key="3">
    <source>
        <dbReference type="ARBA" id="ARBA00013650"/>
    </source>
</evidence>
<feature type="domain" description="Peptidase S26" evidence="12">
    <location>
        <begin position="31"/>
        <end position="115"/>
    </location>
</feature>
<dbReference type="PRINTS" id="PR00727">
    <property type="entry name" value="LEADERPTASE"/>
</dbReference>